<proteinExistence type="predicted"/>
<dbReference type="HOGENOM" id="CLU_3110486_0_0_1"/>
<name>M4C4P9_HYAAE</name>
<dbReference type="VEuPathDB" id="FungiDB:HpaG814067"/>
<sequence>MTSSFALAPKQSQPDAISGSWTWTSRSMVDAGSIHVREGTFLRVGHHGAGR</sequence>
<dbReference type="AlphaFoldDB" id="M4C4P9"/>
<reference evidence="1" key="2">
    <citation type="submission" date="2015-06" db="UniProtKB">
        <authorList>
            <consortium name="EnsemblProtists"/>
        </authorList>
    </citation>
    <scope>IDENTIFICATION</scope>
    <source>
        <strain evidence="1">Emoy2</strain>
    </source>
</reference>
<organism evidence="1 2">
    <name type="scientific">Hyaloperonospora arabidopsidis (strain Emoy2)</name>
    <name type="common">Downy mildew agent</name>
    <name type="synonym">Peronospora arabidopsidis</name>
    <dbReference type="NCBI Taxonomy" id="559515"/>
    <lineage>
        <taxon>Eukaryota</taxon>
        <taxon>Sar</taxon>
        <taxon>Stramenopiles</taxon>
        <taxon>Oomycota</taxon>
        <taxon>Peronosporomycetes</taxon>
        <taxon>Peronosporales</taxon>
        <taxon>Peronosporaceae</taxon>
        <taxon>Hyaloperonospora</taxon>
    </lineage>
</organism>
<dbReference type="Proteomes" id="UP000011713">
    <property type="component" value="Unassembled WGS sequence"/>
</dbReference>
<evidence type="ECO:0000313" key="1">
    <source>
        <dbReference type="EnsemblProtists" id="HpaP814067"/>
    </source>
</evidence>
<dbReference type="EMBL" id="JH598237">
    <property type="status" value="NOT_ANNOTATED_CDS"/>
    <property type="molecule type" value="Genomic_DNA"/>
</dbReference>
<reference evidence="2" key="1">
    <citation type="journal article" date="2010" name="Science">
        <title>Signatures of adaptation to obligate biotrophy in the Hyaloperonospora arabidopsidis genome.</title>
        <authorList>
            <person name="Baxter L."/>
            <person name="Tripathy S."/>
            <person name="Ishaque N."/>
            <person name="Boot N."/>
            <person name="Cabral A."/>
            <person name="Kemen E."/>
            <person name="Thines M."/>
            <person name="Ah-Fong A."/>
            <person name="Anderson R."/>
            <person name="Badejoko W."/>
            <person name="Bittner-Eddy P."/>
            <person name="Boore J.L."/>
            <person name="Chibucos M.C."/>
            <person name="Coates M."/>
            <person name="Dehal P."/>
            <person name="Delehaunty K."/>
            <person name="Dong S."/>
            <person name="Downton P."/>
            <person name="Dumas B."/>
            <person name="Fabro G."/>
            <person name="Fronick C."/>
            <person name="Fuerstenberg S.I."/>
            <person name="Fulton L."/>
            <person name="Gaulin E."/>
            <person name="Govers F."/>
            <person name="Hughes L."/>
            <person name="Humphray S."/>
            <person name="Jiang R.H."/>
            <person name="Judelson H."/>
            <person name="Kamoun S."/>
            <person name="Kyung K."/>
            <person name="Meijer H."/>
            <person name="Minx P."/>
            <person name="Morris P."/>
            <person name="Nelson J."/>
            <person name="Phuntumart V."/>
            <person name="Qutob D."/>
            <person name="Rehmany A."/>
            <person name="Rougon-Cardoso A."/>
            <person name="Ryden P."/>
            <person name="Torto-Alalibo T."/>
            <person name="Studholme D."/>
            <person name="Wang Y."/>
            <person name="Win J."/>
            <person name="Wood J."/>
            <person name="Clifton S.W."/>
            <person name="Rogers J."/>
            <person name="Van den Ackerveken G."/>
            <person name="Jones J.D."/>
            <person name="McDowell J.M."/>
            <person name="Beynon J."/>
            <person name="Tyler B.M."/>
        </authorList>
    </citation>
    <scope>NUCLEOTIDE SEQUENCE [LARGE SCALE GENOMIC DNA]</scope>
    <source>
        <strain evidence="2">Emoy2</strain>
    </source>
</reference>
<protein>
    <submittedName>
        <fullName evidence="1">Uncharacterized protein</fullName>
    </submittedName>
</protein>
<evidence type="ECO:0000313" key="2">
    <source>
        <dbReference type="Proteomes" id="UP000011713"/>
    </source>
</evidence>
<accession>M4C4P9</accession>
<dbReference type="EnsemblProtists" id="HpaT814067">
    <property type="protein sequence ID" value="HpaP814067"/>
    <property type="gene ID" value="HpaG814067"/>
</dbReference>
<dbReference type="InParanoid" id="M4C4P9"/>
<keyword evidence="2" id="KW-1185">Reference proteome</keyword>